<dbReference type="EMBL" id="JAZHXJ010000111">
    <property type="protein sequence ID" value="KAL1874021.1"/>
    <property type="molecule type" value="Genomic_DNA"/>
</dbReference>
<accession>A0ABR3XDM9</accession>
<evidence type="ECO:0000313" key="2">
    <source>
        <dbReference type="EMBL" id="KAL1874021.1"/>
    </source>
</evidence>
<name>A0ABR3XDM9_9PEZI</name>
<dbReference type="Proteomes" id="UP001586593">
    <property type="component" value="Unassembled WGS sequence"/>
</dbReference>
<protein>
    <submittedName>
        <fullName evidence="2">Uncharacterized protein</fullName>
    </submittedName>
</protein>
<organism evidence="2 3">
    <name type="scientific">Phialemonium thermophilum</name>
    <dbReference type="NCBI Taxonomy" id="223376"/>
    <lineage>
        <taxon>Eukaryota</taxon>
        <taxon>Fungi</taxon>
        <taxon>Dikarya</taxon>
        <taxon>Ascomycota</taxon>
        <taxon>Pezizomycotina</taxon>
        <taxon>Sordariomycetes</taxon>
        <taxon>Sordariomycetidae</taxon>
        <taxon>Cephalothecales</taxon>
        <taxon>Cephalothecaceae</taxon>
        <taxon>Phialemonium</taxon>
    </lineage>
</organism>
<keyword evidence="3" id="KW-1185">Reference proteome</keyword>
<proteinExistence type="predicted"/>
<comment type="caution">
    <text evidence="2">The sequence shown here is derived from an EMBL/GenBank/DDBJ whole genome shotgun (WGS) entry which is preliminary data.</text>
</comment>
<reference evidence="2 3" key="1">
    <citation type="journal article" date="2024" name="Commun. Biol.">
        <title>Comparative genomic analysis of thermophilic fungi reveals convergent evolutionary adaptations and gene losses.</title>
        <authorList>
            <person name="Steindorff A.S."/>
            <person name="Aguilar-Pontes M.V."/>
            <person name="Robinson A.J."/>
            <person name="Andreopoulos B."/>
            <person name="LaButti K."/>
            <person name="Kuo A."/>
            <person name="Mondo S."/>
            <person name="Riley R."/>
            <person name="Otillar R."/>
            <person name="Haridas S."/>
            <person name="Lipzen A."/>
            <person name="Grimwood J."/>
            <person name="Schmutz J."/>
            <person name="Clum A."/>
            <person name="Reid I.D."/>
            <person name="Moisan M.C."/>
            <person name="Butler G."/>
            <person name="Nguyen T.T.M."/>
            <person name="Dewar K."/>
            <person name="Conant G."/>
            <person name="Drula E."/>
            <person name="Henrissat B."/>
            <person name="Hansel C."/>
            <person name="Singer S."/>
            <person name="Hutchinson M.I."/>
            <person name="de Vries R.P."/>
            <person name="Natvig D.O."/>
            <person name="Powell A.J."/>
            <person name="Tsang A."/>
            <person name="Grigoriev I.V."/>
        </authorList>
    </citation>
    <scope>NUCLEOTIDE SEQUENCE [LARGE SCALE GENOMIC DNA]</scope>
    <source>
        <strain evidence="2 3">ATCC 24622</strain>
    </source>
</reference>
<sequence>MNKAVKTACLLGSSDVQEESHRRMHSRFMGVSGVFKGAQPAGQSWFVSKGTIPISRVECEPTEPSYRDLFPSHSSRLQFSSAYMQASARSDCQRPVSWKDCEVEPGTRRGQALSTGSSPFRGRLKSRQS</sequence>
<feature type="region of interest" description="Disordered" evidence="1">
    <location>
        <begin position="103"/>
        <end position="129"/>
    </location>
</feature>
<gene>
    <name evidence="2" type="ORF">VTK73DRAFT_575</name>
</gene>
<evidence type="ECO:0000313" key="3">
    <source>
        <dbReference type="Proteomes" id="UP001586593"/>
    </source>
</evidence>
<evidence type="ECO:0000256" key="1">
    <source>
        <dbReference type="SAM" id="MobiDB-lite"/>
    </source>
</evidence>